<keyword evidence="4" id="KW-1185">Reference proteome</keyword>
<gene>
    <name evidence="3" type="ORF">CG393_000035</name>
</gene>
<organism evidence="3 4">
    <name type="scientific">Gardnerella piotii</name>
    <dbReference type="NCBI Taxonomy" id="2792977"/>
    <lineage>
        <taxon>Bacteria</taxon>
        <taxon>Bacillati</taxon>
        <taxon>Actinomycetota</taxon>
        <taxon>Actinomycetes</taxon>
        <taxon>Bifidobacteriales</taxon>
        <taxon>Bifidobacteriaceae</taxon>
        <taxon>Gardnerella</taxon>
    </lineage>
</organism>
<evidence type="ECO:0000256" key="1">
    <source>
        <dbReference type="ARBA" id="ARBA00009981"/>
    </source>
</evidence>
<comment type="similarity">
    <text evidence="1">Belongs to the phD/YefM antitoxin family.</text>
</comment>
<dbReference type="Proteomes" id="UP000257886">
    <property type="component" value="Unassembled WGS sequence"/>
</dbReference>
<sequence>MHMVTVAPISTMVPISAFSNGKSAQAFAKVSSGMPVTVLKNNQPMYFIINREDFEHYQSLEEQLQKYVEEAIENKNEEARRQVQNREFTHESHTASNMMDYLNGL</sequence>
<dbReference type="SUPFAM" id="SSF143120">
    <property type="entry name" value="YefM-like"/>
    <property type="match status" value="1"/>
</dbReference>
<feature type="region of interest" description="Disordered" evidence="2">
    <location>
        <begin position="79"/>
        <end position="105"/>
    </location>
</feature>
<protein>
    <submittedName>
        <fullName evidence="3">Prevent-host-death family protein</fullName>
    </submittedName>
</protein>
<dbReference type="InterPro" id="IPR036165">
    <property type="entry name" value="YefM-like_sf"/>
</dbReference>
<evidence type="ECO:0000256" key="2">
    <source>
        <dbReference type="SAM" id="MobiDB-lite"/>
    </source>
</evidence>
<name>A0ABU5MNS7_9BIFI</name>
<proteinExistence type="inferred from homology"/>
<reference evidence="3 4" key="1">
    <citation type="journal article" date="2021" name="Microb. Ecol.">
        <title>A Generalist Lifestyle Allows Rare Gardnerella spp. to Persist at Low Levels in the Vaginal Microbiome.</title>
        <authorList>
            <person name="Khan S."/>
            <person name="Vancuren S.J."/>
            <person name="Hill J.E."/>
        </authorList>
    </citation>
    <scope>NUCLEOTIDE SEQUENCE [LARGE SCALE GENOMIC DNA]</scope>
    <source>
        <strain evidence="3 4">GH020</strain>
    </source>
</reference>
<accession>A0ABU5MNS7</accession>
<comment type="caution">
    <text evidence="3">The sequence shown here is derived from an EMBL/GenBank/DDBJ whole genome shotgun (WGS) entry which is preliminary data.</text>
</comment>
<evidence type="ECO:0000313" key="4">
    <source>
        <dbReference type="Proteomes" id="UP000257886"/>
    </source>
</evidence>
<dbReference type="EMBL" id="NNRR02000001">
    <property type="protein sequence ID" value="MDZ7544095.1"/>
    <property type="molecule type" value="Genomic_DNA"/>
</dbReference>
<evidence type="ECO:0000313" key="3">
    <source>
        <dbReference type="EMBL" id="MDZ7544095.1"/>
    </source>
</evidence>